<organism evidence="1 2">
    <name type="scientific">Mycobacterium riyadhense</name>
    <dbReference type="NCBI Taxonomy" id="486698"/>
    <lineage>
        <taxon>Bacteria</taxon>
        <taxon>Bacillati</taxon>
        <taxon>Actinomycetota</taxon>
        <taxon>Actinomycetes</taxon>
        <taxon>Mycobacteriales</taxon>
        <taxon>Mycobacteriaceae</taxon>
        <taxon>Mycobacterium</taxon>
    </lineage>
</organism>
<dbReference type="RefSeq" id="WP_085248163.1">
    <property type="nucleotide sequence ID" value="NZ_CAJMWJ010000004.1"/>
</dbReference>
<evidence type="ECO:0000313" key="1">
    <source>
        <dbReference type="EMBL" id="ORW87846.1"/>
    </source>
</evidence>
<dbReference type="Proteomes" id="UP000193087">
    <property type="component" value="Unassembled WGS sequence"/>
</dbReference>
<protein>
    <submittedName>
        <fullName evidence="1">Uncharacterized protein</fullName>
    </submittedName>
</protein>
<dbReference type="AlphaFoldDB" id="A0A1X2DI80"/>
<name>A0A1X2DI80_9MYCO</name>
<keyword evidence="2" id="KW-1185">Reference proteome</keyword>
<gene>
    <name evidence="1" type="ORF">AWC22_00010</name>
</gene>
<accession>A0A1X2DI80</accession>
<proteinExistence type="predicted"/>
<dbReference type="GeneID" id="93497834"/>
<sequence length="134" mass="15080">MWTTALRIAGLRQVSAAADAANIPDDEPRVAAVIELLAGIADNHREHSLEASGVELDSQPAPEETVMEYLARRVRGDLRALEASARVPRIVQWAADRWFSWRQARQMRALARRPVPPSLDGLVAELRVKLRRRR</sequence>
<dbReference type="EMBL" id="LQPQ01000001">
    <property type="protein sequence ID" value="ORW87846.1"/>
    <property type="molecule type" value="Genomic_DNA"/>
</dbReference>
<comment type="caution">
    <text evidence="1">The sequence shown here is derived from an EMBL/GenBank/DDBJ whole genome shotgun (WGS) entry which is preliminary data.</text>
</comment>
<reference evidence="1 2" key="1">
    <citation type="submission" date="2016-01" db="EMBL/GenBank/DDBJ databases">
        <title>The new phylogeny of the genus Mycobacterium.</title>
        <authorList>
            <person name="Tarcisio F."/>
            <person name="Conor M."/>
            <person name="Antonella G."/>
            <person name="Elisabetta G."/>
            <person name="Giulia F.S."/>
            <person name="Sara T."/>
            <person name="Anna F."/>
            <person name="Clotilde B."/>
            <person name="Roberto B."/>
            <person name="Veronica D.S."/>
            <person name="Fabio R."/>
            <person name="Monica P."/>
            <person name="Olivier J."/>
            <person name="Enrico T."/>
            <person name="Nicola S."/>
        </authorList>
    </citation>
    <scope>NUCLEOTIDE SEQUENCE [LARGE SCALE GENOMIC DNA]</scope>
    <source>
        <strain evidence="1 2">DSM 45176</strain>
    </source>
</reference>
<evidence type="ECO:0000313" key="2">
    <source>
        <dbReference type="Proteomes" id="UP000193087"/>
    </source>
</evidence>